<dbReference type="InterPro" id="IPR036291">
    <property type="entry name" value="NAD(P)-bd_dom_sf"/>
</dbReference>
<dbReference type="Gene3D" id="3.40.50.720">
    <property type="entry name" value="NAD(P)-binding Rossmann-like Domain"/>
    <property type="match status" value="1"/>
</dbReference>
<evidence type="ECO:0000256" key="7">
    <source>
        <dbReference type="ARBA" id="ARBA00049442"/>
    </source>
</evidence>
<feature type="domain" description="Shikimate dehydrogenase substrate binding N-terminal" evidence="8">
    <location>
        <begin position="8"/>
        <end position="92"/>
    </location>
</feature>
<evidence type="ECO:0000259" key="8">
    <source>
        <dbReference type="Pfam" id="PF08501"/>
    </source>
</evidence>
<dbReference type="GO" id="GO:0019632">
    <property type="term" value="P:shikimate metabolic process"/>
    <property type="evidence" value="ECO:0007669"/>
    <property type="project" value="InterPro"/>
</dbReference>
<keyword evidence="6" id="KW-0057">Aromatic amino acid biosynthesis</keyword>
<dbReference type="AlphaFoldDB" id="A0A060PZD8"/>
<dbReference type="GO" id="GO:0050661">
    <property type="term" value="F:NADP binding"/>
    <property type="evidence" value="ECO:0007669"/>
    <property type="project" value="InterPro"/>
</dbReference>
<dbReference type="PANTHER" id="PTHR21089">
    <property type="entry name" value="SHIKIMATE DEHYDROGENASE"/>
    <property type="match status" value="1"/>
</dbReference>
<keyword evidence="4" id="KW-0521">NADP</keyword>
<dbReference type="RefSeq" id="WP_041049812.1">
    <property type="nucleotide sequence ID" value="NZ_AP014523.1"/>
</dbReference>
<dbReference type="InterPro" id="IPR046346">
    <property type="entry name" value="Aminoacid_DH-like_N_sf"/>
</dbReference>
<evidence type="ECO:0000256" key="6">
    <source>
        <dbReference type="ARBA" id="ARBA00023141"/>
    </source>
</evidence>
<dbReference type="SUPFAM" id="SSF51735">
    <property type="entry name" value="NAD(P)-binding Rossmann-fold domains"/>
    <property type="match status" value="1"/>
</dbReference>
<name>A0A060PZD8_HELPX</name>
<evidence type="ECO:0000256" key="1">
    <source>
        <dbReference type="ARBA" id="ARBA00004871"/>
    </source>
</evidence>
<dbReference type="InterPro" id="IPR011342">
    <property type="entry name" value="Shikimate_DH"/>
</dbReference>
<dbReference type="Gene3D" id="3.40.50.10860">
    <property type="entry name" value="Leucine Dehydrogenase, chain A, domain 1"/>
    <property type="match status" value="1"/>
</dbReference>
<dbReference type="HOGENOM" id="CLU_044063_2_0_7"/>
<dbReference type="CDD" id="cd01065">
    <property type="entry name" value="NAD_bind_Shikimate_DH"/>
    <property type="match status" value="1"/>
</dbReference>
<dbReference type="Proteomes" id="UP000031662">
    <property type="component" value="Chromosome"/>
</dbReference>
<comment type="catalytic activity">
    <reaction evidence="7">
        <text>shikimate + NADP(+) = 3-dehydroshikimate + NADPH + H(+)</text>
        <dbReference type="Rhea" id="RHEA:17737"/>
        <dbReference type="ChEBI" id="CHEBI:15378"/>
        <dbReference type="ChEBI" id="CHEBI:16630"/>
        <dbReference type="ChEBI" id="CHEBI:36208"/>
        <dbReference type="ChEBI" id="CHEBI:57783"/>
        <dbReference type="ChEBI" id="CHEBI:58349"/>
        <dbReference type="EC" id="1.1.1.25"/>
    </reaction>
</comment>
<dbReference type="NCBIfam" id="NF001316">
    <property type="entry name" value="PRK00258.2-5"/>
    <property type="match status" value="1"/>
</dbReference>
<sequence>MKLKSFGVFGNPIKHSKSPLIHNACFLTFQKKLGFLGHYHPILLPLESHIKNEFLHLGLSGANVTLPFKERAFQVCDKIKGIALECTSINTLVLEKDELVGYNTDTLGFWLSLGGEGYQNALILGSGGSAKALACGLKKQGLKVSVLNRSARGLDFFQRLGCDCFMEPPKSAFDLIINATSASLNNELPLNKEVLKGYFKEAKLAYDLAYGFLTPFLSLAKELKIPFQDGKDMLIYQASLSFEKFSASQIPYSKAFEVMRSVF</sequence>
<dbReference type="GO" id="GO:0004764">
    <property type="term" value="F:shikimate 3-dehydrogenase (NADP+) activity"/>
    <property type="evidence" value="ECO:0007669"/>
    <property type="project" value="UniProtKB-EC"/>
</dbReference>
<dbReference type="SUPFAM" id="SSF53223">
    <property type="entry name" value="Aminoacid dehydrogenase-like, N-terminal domain"/>
    <property type="match status" value="1"/>
</dbReference>
<dbReference type="EMBL" id="AP014523">
    <property type="protein sequence ID" value="BAO97262.1"/>
    <property type="molecule type" value="Genomic_DNA"/>
</dbReference>
<dbReference type="InterPro" id="IPR022893">
    <property type="entry name" value="Shikimate_DH_fam"/>
</dbReference>
<dbReference type="GO" id="GO:0009423">
    <property type="term" value="P:chorismate biosynthetic process"/>
    <property type="evidence" value="ECO:0007669"/>
    <property type="project" value="TreeGrafter"/>
</dbReference>
<proteinExistence type="predicted"/>
<dbReference type="Pfam" id="PF08501">
    <property type="entry name" value="Shikimate_dh_N"/>
    <property type="match status" value="1"/>
</dbReference>
<evidence type="ECO:0000313" key="10">
    <source>
        <dbReference type="Proteomes" id="UP000031662"/>
    </source>
</evidence>
<dbReference type="GO" id="GO:0009073">
    <property type="term" value="P:aromatic amino acid family biosynthetic process"/>
    <property type="evidence" value="ECO:0007669"/>
    <property type="project" value="UniProtKB-KW"/>
</dbReference>
<dbReference type="PANTHER" id="PTHR21089:SF1">
    <property type="entry name" value="BIFUNCTIONAL 3-DEHYDROQUINATE DEHYDRATASE_SHIKIMATE DEHYDROGENASE, CHLOROPLASTIC"/>
    <property type="match status" value="1"/>
</dbReference>
<dbReference type="GO" id="GO:0008652">
    <property type="term" value="P:amino acid biosynthetic process"/>
    <property type="evidence" value="ECO:0007669"/>
    <property type="project" value="UniProtKB-KW"/>
</dbReference>
<evidence type="ECO:0000313" key="9">
    <source>
        <dbReference type="EMBL" id="BAO97262.1"/>
    </source>
</evidence>
<gene>
    <name evidence="9" type="ORF">NY40_0239</name>
</gene>
<accession>A0A060PZD8</accession>
<evidence type="ECO:0000256" key="4">
    <source>
        <dbReference type="ARBA" id="ARBA00022857"/>
    </source>
</evidence>
<dbReference type="FunFam" id="3.40.50.10860:FF:000025">
    <property type="entry name" value="Shikimate dehydrogenase (NADP(+))"/>
    <property type="match status" value="1"/>
</dbReference>
<reference evidence="9 10" key="1">
    <citation type="submission" date="2013-11" db="EMBL/GenBank/DDBJ databases">
        <title>Estimation of Helicobacter pylori bacteriophage ecology using H. pylori isolates.</title>
        <authorList>
            <person name="Uchiyama J."/>
            <person name="Takemura-Uchiyama I."/>
            <person name="Ujihara T."/>
            <person name="Matsuzaki S."/>
        </authorList>
    </citation>
    <scope>NUCLEOTIDE SEQUENCE [LARGE SCALE GENOMIC DNA]</scope>
    <source>
        <strain evidence="9 10">NY40</strain>
    </source>
</reference>
<protein>
    <recommendedName>
        <fullName evidence="2">shikimate dehydrogenase (NADP(+))</fullName>
        <ecNumber evidence="2">1.1.1.25</ecNumber>
    </recommendedName>
</protein>
<organism evidence="9 10">
    <name type="scientific">Helicobacter pylori NY40</name>
    <dbReference type="NCBI Taxonomy" id="1426844"/>
    <lineage>
        <taxon>Bacteria</taxon>
        <taxon>Pseudomonadati</taxon>
        <taxon>Campylobacterota</taxon>
        <taxon>Epsilonproteobacteria</taxon>
        <taxon>Campylobacterales</taxon>
        <taxon>Helicobacteraceae</taxon>
        <taxon>Helicobacter</taxon>
    </lineage>
</organism>
<dbReference type="EC" id="1.1.1.25" evidence="2"/>
<keyword evidence="3" id="KW-0028">Amino-acid biosynthesis</keyword>
<dbReference type="GO" id="GO:0005829">
    <property type="term" value="C:cytosol"/>
    <property type="evidence" value="ECO:0007669"/>
    <property type="project" value="TreeGrafter"/>
</dbReference>
<evidence type="ECO:0000256" key="5">
    <source>
        <dbReference type="ARBA" id="ARBA00023002"/>
    </source>
</evidence>
<evidence type="ECO:0000256" key="2">
    <source>
        <dbReference type="ARBA" id="ARBA00012962"/>
    </source>
</evidence>
<keyword evidence="5" id="KW-0560">Oxidoreductase</keyword>
<evidence type="ECO:0000256" key="3">
    <source>
        <dbReference type="ARBA" id="ARBA00022605"/>
    </source>
</evidence>
<comment type="pathway">
    <text evidence="1">Metabolic intermediate biosynthesis; chorismate biosynthesis; chorismate from D-erythrose 4-phosphate and phosphoenolpyruvate: step 4/7.</text>
</comment>
<dbReference type="InterPro" id="IPR013708">
    <property type="entry name" value="Shikimate_DH-bd_N"/>
</dbReference>
<dbReference type="NCBIfam" id="TIGR00507">
    <property type="entry name" value="aroE"/>
    <property type="match status" value="1"/>
</dbReference>